<keyword evidence="2" id="KW-1185">Reference proteome</keyword>
<evidence type="ECO:0000313" key="2">
    <source>
        <dbReference type="Proteomes" id="UP001177021"/>
    </source>
</evidence>
<gene>
    <name evidence="1" type="ORF">MILVUS5_LOCUS20120</name>
</gene>
<protein>
    <submittedName>
        <fullName evidence="1">Uncharacterized protein</fullName>
    </submittedName>
</protein>
<accession>A0ACB0K7Z7</accession>
<comment type="caution">
    <text evidence="1">The sequence shown here is derived from an EMBL/GenBank/DDBJ whole genome shotgun (WGS) entry which is preliminary data.</text>
</comment>
<sequence length="373" mass="43270">MENSADIDRISNLPDELLCHILSFLSTKLAFTTAVLSKRWRPLFKLLTTLRFNEKSFLDEEAFPCIVETVILTTKLIKTFHLNCHPRNRKSLNHWIITAKLHPLENLELRSMLHHNKRITLWPSIFIFPTLVVLKLTKLKVVDNISVDLPSLKTLHLINVMLKNKDNFNKLLNGCPILEDLQTNIYYMEEQGDGVRLKPLCKLMSANFSSTLDVPIKAIQNVHFLQFKILGMSLEPKINSYYSDFLLLQNLIHLELHFYHMHQWDDVVELLLTCTKLQILSIKLKWSYLSNKDLDINPNVVPKCISSHLRSCTLNYEGFKDQIQFATYILENAPLLRVMKITVAEKFSSQEDLYELESCPRISSECELSISVT</sequence>
<organism evidence="1 2">
    <name type="scientific">Trifolium pratense</name>
    <name type="common">Red clover</name>
    <dbReference type="NCBI Taxonomy" id="57577"/>
    <lineage>
        <taxon>Eukaryota</taxon>
        <taxon>Viridiplantae</taxon>
        <taxon>Streptophyta</taxon>
        <taxon>Embryophyta</taxon>
        <taxon>Tracheophyta</taxon>
        <taxon>Spermatophyta</taxon>
        <taxon>Magnoliopsida</taxon>
        <taxon>eudicotyledons</taxon>
        <taxon>Gunneridae</taxon>
        <taxon>Pentapetalae</taxon>
        <taxon>rosids</taxon>
        <taxon>fabids</taxon>
        <taxon>Fabales</taxon>
        <taxon>Fabaceae</taxon>
        <taxon>Papilionoideae</taxon>
        <taxon>50 kb inversion clade</taxon>
        <taxon>NPAAA clade</taxon>
        <taxon>Hologalegina</taxon>
        <taxon>IRL clade</taxon>
        <taxon>Trifolieae</taxon>
        <taxon>Trifolium</taxon>
    </lineage>
</organism>
<name>A0ACB0K7Z7_TRIPR</name>
<reference evidence="1" key="1">
    <citation type="submission" date="2023-10" db="EMBL/GenBank/DDBJ databases">
        <authorList>
            <person name="Rodriguez Cubillos JULIANA M."/>
            <person name="De Vega J."/>
        </authorList>
    </citation>
    <scope>NUCLEOTIDE SEQUENCE</scope>
</reference>
<dbReference type="EMBL" id="CASHSV030000206">
    <property type="protein sequence ID" value="CAJ2652671.1"/>
    <property type="molecule type" value="Genomic_DNA"/>
</dbReference>
<dbReference type="Proteomes" id="UP001177021">
    <property type="component" value="Unassembled WGS sequence"/>
</dbReference>
<evidence type="ECO:0000313" key="1">
    <source>
        <dbReference type="EMBL" id="CAJ2652671.1"/>
    </source>
</evidence>
<proteinExistence type="predicted"/>